<evidence type="ECO:0000256" key="10">
    <source>
        <dbReference type="SAM" id="MobiDB-lite"/>
    </source>
</evidence>
<evidence type="ECO:0000313" key="12">
    <source>
        <dbReference type="EMBL" id="GFG54423.1"/>
    </source>
</evidence>
<dbReference type="InterPro" id="IPR029044">
    <property type="entry name" value="Nucleotide-diphossugar_trans"/>
</dbReference>
<sequence>MAAKSHPRKQISGGLQRGAVIIPANNEAAVIKRTLGPLSQAAVDGFVELIVVCNGCTDDTAEIARAVPGVQVVERKQGSKPIALNAGDEAATLWPRLYLDADIQISPAAVLAVLDRLSSGDVLAARPQACYDVGGASPLVRRYYRARQRISKHQRAMWGAGVYGLSAEGHRRLGAFPMITGDDLYVDTQFDADEKAVVATDPVIVTTPADARSLLAVLRRGHRGKAEMSTKWPRQTARTPGSGMDSAVAVLRAVRGPQSAVDAAVYIGMAFAKRWSLRQGQGWERDESSRSMSDSRSRSDELGTPGRPA</sequence>
<accession>A0A7I9W9P4</accession>
<comment type="function">
    <text evidence="6">Catalyzes the glycosylation of 4,4'-diaponeurosporenoate, i.e. the esterification of glucose at the C1'' position with the carboxyl group of 4,4'-diaponeurosporenic acid, to form glycosyl-4,4'-diaponeurosporenoate. This is a step in the biosynthesis of staphyloxanthin, an orange pigment present in most staphylococci strains.</text>
</comment>
<gene>
    <name evidence="12" type="ORF">MAGR_58640</name>
</gene>
<name>A0A7I9W9P4_MYCAG</name>
<evidence type="ECO:0000256" key="8">
    <source>
        <dbReference type="ARBA" id="ARBA00038120"/>
    </source>
</evidence>
<dbReference type="GO" id="GO:0016757">
    <property type="term" value="F:glycosyltransferase activity"/>
    <property type="evidence" value="ECO:0007669"/>
    <property type="project" value="UniProtKB-KW"/>
</dbReference>
<feature type="region of interest" description="Disordered" evidence="10">
    <location>
        <begin position="278"/>
        <end position="309"/>
    </location>
</feature>
<evidence type="ECO:0000313" key="13">
    <source>
        <dbReference type="Proteomes" id="UP000465302"/>
    </source>
</evidence>
<proteinExistence type="inferred from homology"/>
<evidence type="ECO:0000256" key="2">
    <source>
        <dbReference type="ARBA" id="ARBA00022475"/>
    </source>
</evidence>
<dbReference type="GO" id="GO:0005886">
    <property type="term" value="C:plasma membrane"/>
    <property type="evidence" value="ECO:0007669"/>
    <property type="project" value="UniProtKB-SubCell"/>
</dbReference>
<evidence type="ECO:0000259" key="11">
    <source>
        <dbReference type="Pfam" id="PF00535"/>
    </source>
</evidence>
<comment type="subcellular location">
    <subcellularLocation>
        <location evidence="1">Cell membrane</location>
    </subcellularLocation>
</comment>
<protein>
    <recommendedName>
        <fullName evidence="9">4,4'-diaponeurosporenoate glycosyltransferase</fullName>
    </recommendedName>
</protein>
<dbReference type="Gene3D" id="3.90.550.10">
    <property type="entry name" value="Spore Coat Polysaccharide Biosynthesis Protein SpsA, Chain A"/>
    <property type="match status" value="1"/>
</dbReference>
<comment type="similarity">
    <text evidence="8">Belongs to the glycosyltransferase 2 family. CrtQ subfamily.</text>
</comment>
<feature type="domain" description="Glycosyltransferase 2-like" evidence="11">
    <location>
        <begin position="20"/>
        <end position="143"/>
    </location>
</feature>
<dbReference type="PANTHER" id="PTHR43646">
    <property type="entry name" value="GLYCOSYLTRANSFERASE"/>
    <property type="match status" value="1"/>
</dbReference>
<comment type="pathway">
    <text evidence="7">Carotenoid biosynthesis; staphyloxanthin biosynthesis; staphyloxanthin from farnesyl diphosphate: step 4/5.</text>
</comment>
<evidence type="ECO:0000256" key="6">
    <source>
        <dbReference type="ARBA" id="ARBA00037281"/>
    </source>
</evidence>
<evidence type="ECO:0000256" key="7">
    <source>
        <dbReference type="ARBA" id="ARBA00037904"/>
    </source>
</evidence>
<comment type="caution">
    <text evidence="12">The sequence shown here is derived from an EMBL/GenBank/DDBJ whole genome shotgun (WGS) entry which is preliminary data.</text>
</comment>
<dbReference type="PANTHER" id="PTHR43646:SF2">
    <property type="entry name" value="GLYCOSYLTRANSFERASE 2-LIKE DOMAIN-CONTAINING PROTEIN"/>
    <property type="match status" value="1"/>
</dbReference>
<organism evidence="12 13">
    <name type="scientific">Mycolicibacterium agri</name>
    <name type="common">Mycobacterium agri</name>
    <dbReference type="NCBI Taxonomy" id="36811"/>
    <lineage>
        <taxon>Bacteria</taxon>
        <taxon>Bacillati</taxon>
        <taxon>Actinomycetota</taxon>
        <taxon>Actinomycetes</taxon>
        <taxon>Mycobacteriales</taxon>
        <taxon>Mycobacteriaceae</taxon>
        <taxon>Mycolicibacterium</taxon>
    </lineage>
</organism>
<evidence type="ECO:0000256" key="5">
    <source>
        <dbReference type="ARBA" id="ARBA00023136"/>
    </source>
</evidence>
<dbReference type="RefSeq" id="WP_234816039.1">
    <property type="nucleotide sequence ID" value="NZ_BLKS01000001.1"/>
</dbReference>
<evidence type="ECO:0000256" key="9">
    <source>
        <dbReference type="ARBA" id="ARBA00040345"/>
    </source>
</evidence>
<dbReference type="AlphaFoldDB" id="A0A7I9W9P4"/>
<dbReference type="SUPFAM" id="SSF53448">
    <property type="entry name" value="Nucleotide-diphospho-sugar transferases"/>
    <property type="match status" value="1"/>
</dbReference>
<keyword evidence="5" id="KW-0472">Membrane</keyword>
<evidence type="ECO:0000256" key="3">
    <source>
        <dbReference type="ARBA" id="ARBA00022676"/>
    </source>
</evidence>
<dbReference type="InterPro" id="IPR001173">
    <property type="entry name" value="Glyco_trans_2-like"/>
</dbReference>
<dbReference type="EMBL" id="BLKS01000001">
    <property type="protein sequence ID" value="GFG54423.1"/>
    <property type="molecule type" value="Genomic_DNA"/>
</dbReference>
<keyword evidence="3" id="KW-0328">Glycosyltransferase</keyword>
<evidence type="ECO:0000256" key="4">
    <source>
        <dbReference type="ARBA" id="ARBA00022679"/>
    </source>
</evidence>
<keyword evidence="4" id="KW-0808">Transferase</keyword>
<keyword evidence="2" id="KW-1003">Cell membrane</keyword>
<dbReference type="Pfam" id="PF00535">
    <property type="entry name" value="Glycos_transf_2"/>
    <property type="match status" value="1"/>
</dbReference>
<feature type="compositionally biased region" description="Basic and acidic residues" evidence="10">
    <location>
        <begin position="283"/>
        <end position="301"/>
    </location>
</feature>
<evidence type="ECO:0000256" key="1">
    <source>
        <dbReference type="ARBA" id="ARBA00004236"/>
    </source>
</evidence>
<reference evidence="12 13" key="1">
    <citation type="journal article" date="2019" name="Emerg. Microbes Infect.">
        <title>Comprehensive subspecies identification of 175 nontuberculous mycobacteria species based on 7547 genomic profiles.</title>
        <authorList>
            <person name="Matsumoto Y."/>
            <person name="Kinjo T."/>
            <person name="Motooka D."/>
            <person name="Nabeya D."/>
            <person name="Jung N."/>
            <person name="Uechi K."/>
            <person name="Horii T."/>
            <person name="Iida T."/>
            <person name="Fujita J."/>
            <person name="Nakamura S."/>
        </authorList>
    </citation>
    <scope>NUCLEOTIDE SEQUENCE [LARGE SCALE GENOMIC DNA]</scope>
    <source>
        <strain evidence="12 13">JCM 6377</strain>
    </source>
</reference>
<dbReference type="Proteomes" id="UP000465302">
    <property type="component" value="Unassembled WGS sequence"/>
</dbReference>